<dbReference type="STRING" id="391625.PPSIR1_27813"/>
<evidence type="ECO:0000313" key="1">
    <source>
        <dbReference type="EMBL" id="EDM74422.1"/>
    </source>
</evidence>
<comment type="caution">
    <text evidence="1">The sequence shown here is derived from an EMBL/GenBank/DDBJ whole genome shotgun (WGS) entry which is preliminary data.</text>
</comment>
<evidence type="ECO:0000313" key="2">
    <source>
        <dbReference type="Proteomes" id="UP000005801"/>
    </source>
</evidence>
<name>A6GI78_9BACT</name>
<dbReference type="RefSeq" id="WP_006976414.1">
    <property type="nucleotide sequence ID" value="NZ_ABCS01000131.1"/>
</dbReference>
<dbReference type="eggNOG" id="COG0457">
    <property type="taxonomic scope" value="Bacteria"/>
</dbReference>
<dbReference type="Proteomes" id="UP000005801">
    <property type="component" value="Unassembled WGS sequence"/>
</dbReference>
<dbReference type="AlphaFoldDB" id="A6GI78"/>
<dbReference type="EMBL" id="ABCS01000131">
    <property type="protein sequence ID" value="EDM74422.1"/>
    <property type="molecule type" value="Genomic_DNA"/>
</dbReference>
<reference evidence="1 2" key="1">
    <citation type="submission" date="2007-06" db="EMBL/GenBank/DDBJ databases">
        <authorList>
            <person name="Shimkets L."/>
            <person name="Ferriera S."/>
            <person name="Johnson J."/>
            <person name="Kravitz S."/>
            <person name="Beeson K."/>
            <person name="Sutton G."/>
            <person name="Rogers Y.-H."/>
            <person name="Friedman R."/>
            <person name="Frazier M."/>
            <person name="Venter J.C."/>
        </authorList>
    </citation>
    <scope>NUCLEOTIDE SEQUENCE [LARGE SCALE GENOMIC DNA]</scope>
    <source>
        <strain evidence="1 2">SIR-1</strain>
    </source>
</reference>
<dbReference type="OrthoDB" id="2379299at2"/>
<accession>A6GI78</accession>
<keyword evidence="2" id="KW-1185">Reference proteome</keyword>
<proteinExistence type="predicted"/>
<sequence length="463" mass="48920">MANPPDSEPAPNFEAARAQILAHLEQGEAPAAYELLRPLLEDADASADAETFGAQLALLAQVSEALGGSEYAAPFHALAAAPTDLGAIHTVAYELHEQRQFGVAARLLRHGLVLAPAHPRLVAELVPNLEATFANLEAVVVLQRSGLVAASPIFGYSLAFNAVMIGEVELARASLGELRKRFAEALEGEDGEPLAEMVTSVEAMLARHGALRGVCPLDAHDLVGWQLVLGGGALLHRSPAGLEDAMRGRYAMLYDNYALQREGLDSLAAVLGALELRPPEVVAGPERGAQILAAAAGSVLGLPVRPWSLEGAGQPGLVVVDELEAIEDGAFLEAMSEHRPGQLLYAHASCWTDPFFYSPDLGTALHQHRVAPWAAGHPRMVEGADGELELEVSGGDDGPVEALAQRIVDAELGEVRVEDRSALIAGLQVLRDLPEGARPGVLRSAGRRTIQRTGSPVPSNRFV</sequence>
<gene>
    <name evidence="1" type="ORF">PPSIR1_27813</name>
</gene>
<organism evidence="1 2">
    <name type="scientific">Plesiocystis pacifica SIR-1</name>
    <dbReference type="NCBI Taxonomy" id="391625"/>
    <lineage>
        <taxon>Bacteria</taxon>
        <taxon>Pseudomonadati</taxon>
        <taxon>Myxococcota</taxon>
        <taxon>Polyangia</taxon>
        <taxon>Nannocystales</taxon>
        <taxon>Nannocystaceae</taxon>
        <taxon>Plesiocystis</taxon>
    </lineage>
</organism>
<protein>
    <submittedName>
        <fullName evidence="1">Uncharacterized protein</fullName>
    </submittedName>
</protein>